<keyword evidence="1" id="KW-1133">Transmembrane helix</keyword>
<dbReference type="EMBL" id="JAUHHV010000002">
    <property type="protein sequence ID" value="KAK1432960.1"/>
    <property type="molecule type" value="Genomic_DNA"/>
</dbReference>
<reference evidence="2" key="1">
    <citation type="journal article" date="2023" name="bioRxiv">
        <title>Improved chromosome-level genome assembly for marigold (Tagetes erecta).</title>
        <authorList>
            <person name="Jiang F."/>
            <person name="Yuan L."/>
            <person name="Wang S."/>
            <person name="Wang H."/>
            <person name="Xu D."/>
            <person name="Wang A."/>
            <person name="Fan W."/>
        </authorList>
    </citation>
    <scope>NUCLEOTIDE SEQUENCE</scope>
    <source>
        <strain evidence="2">WSJ</strain>
        <tissue evidence="2">Leaf</tissue>
    </source>
</reference>
<name>A0AAD8NYZ8_TARER</name>
<proteinExistence type="predicted"/>
<keyword evidence="3" id="KW-1185">Reference proteome</keyword>
<keyword evidence="1" id="KW-0812">Transmembrane</keyword>
<gene>
    <name evidence="2" type="ORF">QVD17_09863</name>
</gene>
<protein>
    <submittedName>
        <fullName evidence="2">Uncharacterized protein</fullName>
    </submittedName>
</protein>
<comment type="caution">
    <text evidence="2">The sequence shown here is derived from an EMBL/GenBank/DDBJ whole genome shotgun (WGS) entry which is preliminary data.</text>
</comment>
<dbReference type="AlphaFoldDB" id="A0AAD8NYZ8"/>
<accession>A0AAD8NYZ8</accession>
<evidence type="ECO:0000313" key="2">
    <source>
        <dbReference type="EMBL" id="KAK1432960.1"/>
    </source>
</evidence>
<evidence type="ECO:0000313" key="3">
    <source>
        <dbReference type="Proteomes" id="UP001229421"/>
    </source>
</evidence>
<evidence type="ECO:0000256" key="1">
    <source>
        <dbReference type="SAM" id="Phobius"/>
    </source>
</evidence>
<organism evidence="2 3">
    <name type="scientific">Tagetes erecta</name>
    <name type="common">African marigold</name>
    <dbReference type="NCBI Taxonomy" id="13708"/>
    <lineage>
        <taxon>Eukaryota</taxon>
        <taxon>Viridiplantae</taxon>
        <taxon>Streptophyta</taxon>
        <taxon>Embryophyta</taxon>
        <taxon>Tracheophyta</taxon>
        <taxon>Spermatophyta</taxon>
        <taxon>Magnoliopsida</taxon>
        <taxon>eudicotyledons</taxon>
        <taxon>Gunneridae</taxon>
        <taxon>Pentapetalae</taxon>
        <taxon>asterids</taxon>
        <taxon>campanulids</taxon>
        <taxon>Asterales</taxon>
        <taxon>Asteraceae</taxon>
        <taxon>Asteroideae</taxon>
        <taxon>Heliantheae alliance</taxon>
        <taxon>Tageteae</taxon>
        <taxon>Tagetes</taxon>
    </lineage>
</organism>
<dbReference type="Proteomes" id="UP001229421">
    <property type="component" value="Unassembled WGS sequence"/>
</dbReference>
<keyword evidence="1" id="KW-0472">Membrane</keyword>
<sequence>MSHTVTINPIPPIILQNKKKTVKLAYATVSSSSLYKPTSYLSFDSTAKISRSSFRVYLTVLAFKFICWYLWF</sequence>
<feature type="transmembrane region" description="Helical" evidence="1">
    <location>
        <begin position="54"/>
        <end position="71"/>
    </location>
</feature>